<organism evidence="1 2">
    <name type="scientific">Campylobacter concisus UNSWCS</name>
    <dbReference type="NCBI Taxonomy" id="1242968"/>
    <lineage>
        <taxon>Bacteria</taxon>
        <taxon>Pseudomonadati</taxon>
        <taxon>Campylobacterota</taxon>
        <taxon>Epsilonproteobacteria</taxon>
        <taxon>Campylobacterales</taxon>
        <taxon>Campylobacteraceae</taxon>
        <taxon>Campylobacter</taxon>
    </lineage>
</organism>
<comment type="caution">
    <text evidence="1">The sequence shown here is derived from an EMBL/GenBank/DDBJ whole genome shotgun (WGS) entry which is preliminary data.</text>
</comment>
<name>U2GR70_9BACT</name>
<evidence type="ECO:0000313" key="2">
    <source>
        <dbReference type="Proteomes" id="UP000016620"/>
    </source>
</evidence>
<accession>U2GR70</accession>
<reference evidence="1 2" key="1">
    <citation type="journal article" date="2013" name="BMC Genomics">
        <title>Comparative genomics of Campylobacter concisus isolates reveals genetic diversity and provides insights into disease association.</title>
        <authorList>
            <person name="Deshpande N.P."/>
            <person name="Kaakoush N.O."/>
            <person name="Wilkins M.R."/>
            <person name="Mitchell H.M."/>
        </authorList>
    </citation>
    <scope>NUCLEOTIDE SEQUENCE [LARGE SCALE GENOMIC DNA]</scope>
    <source>
        <strain evidence="1 2">UNSWCS</strain>
    </source>
</reference>
<dbReference type="Proteomes" id="UP000016620">
    <property type="component" value="Unassembled WGS sequence"/>
</dbReference>
<dbReference type="EMBL" id="ANNG01000006">
    <property type="protein sequence ID" value="ERJ30539.1"/>
    <property type="molecule type" value="Genomic_DNA"/>
</dbReference>
<dbReference type="AlphaFoldDB" id="U2GR70"/>
<protein>
    <submittedName>
        <fullName evidence="1">Uncharacterized protein</fullName>
    </submittedName>
</protein>
<proteinExistence type="predicted"/>
<gene>
    <name evidence="1" type="ORF">UNSWCS_748</name>
</gene>
<evidence type="ECO:0000313" key="1">
    <source>
        <dbReference type="EMBL" id="ERJ30539.1"/>
    </source>
</evidence>
<sequence>MRNSLICGLNAVNFNFCLPKFIPPFSADPYTSDLLKFDWIKPSSKVNLITLCEFINLWCA</sequence>
<dbReference type="PATRIC" id="fig|1242968.3.peg.350"/>